<sequence length="258" mass="27070">MERVRPGGRVRAHRGFHRHRRAGGLRPRPAPVPGRRGVSGVREPVVTVPPEAAGLVGGGPHRALFLDRDGVVNVDHGYVHTPGRTEWVPGIFELARAARAAGYVLVVATNQAGIARGYYDEEQFRAYTRWVHARFAEEGAPLLATYYCPHHPEAGQGAYKVACACRKPEPGMLLEAIGRHGLDPAGSVMVGDTPKDMEAAAAAGVVRRFLLCGPGAEPGESAAGIAVASLDEVARTLVAGAGEAAPAAGRHGSRAPLA</sequence>
<dbReference type="InterPro" id="IPR006549">
    <property type="entry name" value="HAD-SF_hydro_IIIA"/>
</dbReference>
<feature type="compositionally biased region" description="Basic residues" evidence="8">
    <location>
        <begin position="1"/>
        <end position="23"/>
    </location>
</feature>
<gene>
    <name evidence="9" type="ORF">CR938_04000</name>
</gene>
<evidence type="ECO:0000256" key="6">
    <source>
        <dbReference type="ARBA" id="ARBA00023277"/>
    </source>
</evidence>
<dbReference type="NCBIfam" id="TIGR01662">
    <property type="entry name" value="HAD-SF-IIIA"/>
    <property type="match status" value="1"/>
</dbReference>
<dbReference type="SUPFAM" id="SSF56784">
    <property type="entry name" value="HAD-like"/>
    <property type="match status" value="1"/>
</dbReference>
<evidence type="ECO:0000313" key="10">
    <source>
        <dbReference type="Proteomes" id="UP000717981"/>
    </source>
</evidence>
<dbReference type="Proteomes" id="UP000717981">
    <property type="component" value="Unassembled WGS sequence"/>
</dbReference>
<organism evidence="9 10">
    <name type="scientific">Pseudoxanthomonas taiwanensis</name>
    <dbReference type="NCBI Taxonomy" id="176598"/>
    <lineage>
        <taxon>Bacteria</taxon>
        <taxon>Pseudomonadati</taxon>
        <taxon>Pseudomonadota</taxon>
        <taxon>Gammaproteobacteria</taxon>
        <taxon>Lysobacterales</taxon>
        <taxon>Lysobacteraceae</taxon>
        <taxon>Pseudoxanthomonas</taxon>
    </lineage>
</organism>
<name>A0A921P165_9GAMM</name>
<comment type="subcellular location">
    <subcellularLocation>
        <location evidence="1">Cytoplasm</location>
    </subcellularLocation>
</comment>
<comment type="similarity">
    <text evidence="2">Belongs to the GmhB family.</text>
</comment>
<evidence type="ECO:0000256" key="1">
    <source>
        <dbReference type="ARBA" id="ARBA00004496"/>
    </source>
</evidence>
<evidence type="ECO:0000256" key="2">
    <source>
        <dbReference type="ARBA" id="ARBA00005628"/>
    </source>
</evidence>
<protein>
    <recommendedName>
        <fullName evidence="7">D,D-heptose 1,7-bisphosphate phosphatase</fullName>
    </recommendedName>
</protein>
<dbReference type="InterPro" id="IPR023214">
    <property type="entry name" value="HAD_sf"/>
</dbReference>
<dbReference type="PANTHER" id="PTHR42891">
    <property type="entry name" value="D-GLYCERO-BETA-D-MANNO-HEPTOSE-1,7-BISPHOSPHATE 7-PHOSPHATASE"/>
    <property type="match status" value="1"/>
</dbReference>
<keyword evidence="5" id="KW-0378">Hydrolase</keyword>
<evidence type="ECO:0000256" key="3">
    <source>
        <dbReference type="ARBA" id="ARBA00022490"/>
    </source>
</evidence>
<evidence type="ECO:0000256" key="7">
    <source>
        <dbReference type="ARBA" id="ARBA00031828"/>
    </source>
</evidence>
<keyword evidence="6" id="KW-0119">Carbohydrate metabolism</keyword>
<dbReference type="GO" id="GO:0005975">
    <property type="term" value="P:carbohydrate metabolic process"/>
    <property type="evidence" value="ECO:0007669"/>
    <property type="project" value="InterPro"/>
</dbReference>
<dbReference type="OrthoDB" id="9781367at2"/>
<reference evidence="9" key="1">
    <citation type="submission" date="2017-10" db="EMBL/GenBank/DDBJ databases">
        <title>Whole genome sequencing of members of genus Pseudoxanthomonas.</title>
        <authorList>
            <person name="Kumar S."/>
            <person name="Bansal K."/>
            <person name="Kaur A."/>
            <person name="Patil P."/>
            <person name="Sharma S."/>
            <person name="Patil P.B."/>
        </authorList>
    </citation>
    <scope>NUCLEOTIDE SEQUENCE</scope>
    <source>
        <strain evidence="9">DSM 22914</strain>
    </source>
</reference>
<dbReference type="EMBL" id="PDWK01000013">
    <property type="protein sequence ID" value="KAF1689900.1"/>
    <property type="molecule type" value="Genomic_DNA"/>
</dbReference>
<dbReference type="AlphaFoldDB" id="A0A921P165"/>
<evidence type="ECO:0000256" key="4">
    <source>
        <dbReference type="ARBA" id="ARBA00022723"/>
    </source>
</evidence>
<dbReference type="PANTHER" id="PTHR42891:SF1">
    <property type="entry name" value="D-GLYCERO-BETA-D-MANNO-HEPTOSE-1,7-BISPHOSPHATE 7-PHOSPHATASE"/>
    <property type="match status" value="1"/>
</dbReference>
<dbReference type="InterPro" id="IPR004446">
    <property type="entry name" value="Heptose_bisP_phosphatase"/>
</dbReference>
<dbReference type="InterPro" id="IPR036412">
    <property type="entry name" value="HAD-like_sf"/>
</dbReference>
<evidence type="ECO:0000256" key="5">
    <source>
        <dbReference type="ARBA" id="ARBA00022801"/>
    </source>
</evidence>
<dbReference type="NCBIfam" id="TIGR01656">
    <property type="entry name" value="Histidinol-ppas"/>
    <property type="match status" value="1"/>
</dbReference>
<proteinExistence type="inferred from homology"/>
<dbReference type="GO" id="GO:0046872">
    <property type="term" value="F:metal ion binding"/>
    <property type="evidence" value="ECO:0007669"/>
    <property type="project" value="UniProtKB-KW"/>
</dbReference>
<dbReference type="Gene3D" id="3.40.50.1000">
    <property type="entry name" value="HAD superfamily/HAD-like"/>
    <property type="match status" value="1"/>
</dbReference>
<dbReference type="InterPro" id="IPR006543">
    <property type="entry name" value="Histidinol-phos"/>
</dbReference>
<keyword evidence="4" id="KW-0479">Metal-binding</keyword>
<dbReference type="GO" id="GO:0016791">
    <property type="term" value="F:phosphatase activity"/>
    <property type="evidence" value="ECO:0007669"/>
    <property type="project" value="InterPro"/>
</dbReference>
<evidence type="ECO:0000256" key="8">
    <source>
        <dbReference type="SAM" id="MobiDB-lite"/>
    </source>
</evidence>
<keyword evidence="3" id="KW-0963">Cytoplasm</keyword>
<dbReference type="GO" id="GO:0005737">
    <property type="term" value="C:cytoplasm"/>
    <property type="evidence" value="ECO:0007669"/>
    <property type="project" value="UniProtKB-SubCell"/>
</dbReference>
<dbReference type="NCBIfam" id="TIGR00213">
    <property type="entry name" value="GmhB_yaeD"/>
    <property type="match status" value="1"/>
</dbReference>
<feature type="region of interest" description="Disordered" evidence="8">
    <location>
        <begin position="1"/>
        <end position="40"/>
    </location>
</feature>
<dbReference type="Pfam" id="PF13242">
    <property type="entry name" value="Hydrolase_like"/>
    <property type="match status" value="1"/>
</dbReference>
<evidence type="ECO:0000313" key="9">
    <source>
        <dbReference type="EMBL" id="KAF1689900.1"/>
    </source>
</evidence>
<comment type="caution">
    <text evidence="9">The sequence shown here is derived from an EMBL/GenBank/DDBJ whole genome shotgun (WGS) entry which is preliminary data.</text>
</comment>
<dbReference type="CDD" id="cd07503">
    <property type="entry name" value="HAD_HisB-N"/>
    <property type="match status" value="1"/>
</dbReference>
<accession>A0A921P165</accession>
<keyword evidence="10" id="KW-1185">Reference proteome</keyword>